<name>X1NUU1_9ZZZZ</name>
<dbReference type="AlphaFoldDB" id="X1NUU1"/>
<protein>
    <recommendedName>
        <fullName evidence="2">Homing endonuclease LAGLIDADG domain-containing protein</fullName>
    </recommendedName>
</protein>
<evidence type="ECO:0000313" key="1">
    <source>
        <dbReference type="EMBL" id="GAI33956.1"/>
    </source>
</evidence>
<dbReference type="EMBL" id="BARV01029764">
    <property type="protein sequence ID" value="GAI33956.1"/>
    <property type="molecule type" value="Genomic_DNA"/>
</dbReference>
<organism evidence="1">
    <name type="scientific">marine sediment metagenome</name>
    <dbReference type="NCBI Taxonomy" id="412755"/>
    <lineage>
        <taxon>unclassified sequences</taxon>
        <taxon>metagenomes</taxon>
        <taxon>ecological metagenomes</taxon>
    </lineage>
</organism>
<feature type="non-terminal residue" evidence="1">
    <location>
        <position position="45"/>
    </location>
</feature>
<comment type="caution">
    <text evidence="1">The sequence shown here is derived from an EMBL/GenBank/DDBJ whole genome shotgun (WGS) entry which is preliminary data.</text>
</comment>
<gene>
    <name evidence="1" type="ORF">S06H3_47390</name>
</gene>
<reference evidence="1" key="1">
    <citation type="journal article" date="2014" name="Front. Microbiol.">
        <title>High frequency of phylogenetically diverse reductive dehalogenase-homologous genes in deep subseafloor sedimentary metagenomes.</title>
        <authorList>
            <person name="Kawai M."/>
            <person name="Futagami T."/>
            <person name="Toyoda A."/>
            <person name="Takaki Y."/>
            <person name="Nishi S."/>
            <person name="Hori S."/>
            <person name="Arai W."/>
            <person name="Tsubouchi T."/>
            <person name="Morono Y."/>
            <person name="Uchiyama I."/>
            <person name="Ito T."/>
            <person name="Fujiyama A."/>
            <person name="Inagaki F."/>
            <person name="Takami H."/>
        </authorList>
    </citation>
    <scope>NUCLEOTIDE SEQUENCE</scope>
    <source>
        <strain evidence="1">Expedition CK06-06</strain>
    </source>
</reference>
<sequence>MANFTKSLFMILKKPITELEDYIEAYPTDFLRGFFDADGSASIRP</sequence>
<accession>X1NUU1</accession>
<evidence type="ECO:0008006" key="2">
    <source>
        <dbReference type="Google" id="ProtNLM"/>
    </source>
</evidence>
<proteinExistence type="predicted"/>